<feature type="region of interest" description="Disordered" evidence="1">
    <location>
        <begin position="1"/>
        <end position="25"/>
    </location>
</feature>
<name>A0A183SDL7_SCHSO</name>
<evidence type="ECO:0000313" key="4">
    <source>
        <dbReference type="WBParaSite" id="SSLN_0000238501-mRNA-1"/>
    </source>
</evidence>
<dbReference type="WBParaSite" id="SSLN_0000238501-mRNA-1">
    <property type="protein sequence ID" value="SSLN_0000238501-mRNA-1"/>
    <property type="gene ID" value="SSLN_0000238501"/>
</dbReference>
<evidence type="ECO:0000313" key="3">
    <source>
        <dbReference type="Proteomes" id="UP000275846"/>
    </source>
</evidence>
<proteinExistence type="predicted"/>
<reference evidence="2 3" key="2">
    <citation type="submission" date="2018-11" db="EMBL/GenBank/DDBJ databases">
        <authorList>
            <consortium name="Pathogen Informatics"/>
        </authorList>
    </citation>
    <scope>NUCLEOTIDE SEQUENCE [LARGE SCALE GENOMIC DNA]</scope>
    <source>
        <strain evidence="2 3">NST_G2</strain>
    </source>
</reference>
<sequence length="135" mass="13837">MTSAQGCGGGGGVTPNPRHPATIITVPSPSIPLSGIITQTASPGGGGSDCQFKRRLQPILSTYASRRVPLLCCGAHYQCVDHPTATGCDMGRAGDRGDVSAAQYDSTDSARSCVIAQLMDDGLSVLRLIAVLHLG</sequence>
<keyword evidence="3" id="KW-1185">Reference proteome</keyword>
<feature type="compositionally biased region" description="Gly residues" evidence="1">
    <location>
        <begin position="1"/>
        <end position="13"/>
    </location>
</feature>
<gene>
    <name evidence="2" type="ORF">SSLN_LOCUS2315</name>
</gene>
<protein>
    <submittedName>
        <fullName evidence="2 4">Uncharacterized protein</fullName>
    </submittedName>
</protein>
<accession>A0A183SDL7</accession>
<organism evidence="4">
    <name type="scientific">Schistocephalus solidus</name>
    <name type="common">Tapeworm</name>
    <dbReference type="NCBI Taxonomy" id="70667"/>
    <lineage>
        <taxon>Eukaryota</taxon>
        <taxon>Metazoa</taxon>
        <taxon>Spiralia</taxon>
        <taxon>Lophotrochozoa</taxon>
        <taxon>Platyhelminthes</taxon>
        <taxon>Cestoda</taxon>
        <taxon>Eucestoda</taxon>
        <taxon>Diphyllobothriidea</taxon>
        <taxon>Diphyllobothriidae</taxon>
        <taxon>Schistocephalus</taxon>
    </lineage>
</organism>
<evidence type="ECO:0000313" key="2">
    <source>
        <dbReference type="EMBL" id="VDL88700.1"/>
    </source>
</evidence>
<dbReference type="Proteomes" id="UP000275846">
    <property type="component" value="Unassembled WGS sequence"/>
</dbReference>
<evidence type="ECO:0000256" key="1">
    <source>
        <dbReference type="SAM" id="MobiDB-lite"/>
    </source>
</evidence>
<dbReference type="AlphaFoldDB" id="A0A183SDL7"/>
<reference evidence="4" key="1">
    <citation type="submission" date="2016-06" db="UniProtKB">
        <authorList>
            <consortium name="WormBaseParasite"/>
        </authorList>
    </citation>
    <scope>IDENTIFICATION</scope>
</reference>
<dbReference type="EMBL" id="UYSU01032223">
    <property type="protein sequence ID" value="VDL88700.1"/>
    <property type="molecule type" value="Genomic_DNA"/>
</dbReference>